<reference evidence="2" key="2">
    <citation type="journal article" date="2021" name="PeerJ">
        <title>Extensive microbial diversity within the chicken gut microbiome revealed by metagenomics and culture.</title>
        <authorList>
            <person name="Gilroy R."/>
            <person name="Ravi A."/>
            <person name="Getino M."/>
            <person name="Pursley I."/>
            <person name="Horton D.L."/>
            <person name="Alikhan N.F."/>
            <person name="Baker D."/>
            <person name="Gharbi K."/>
            <person name="Hall N."/>
            <person name="Watson M."/>
            <person name="Adriaenssens E.M."/>
            <person name="Foster-Nyarko E."/>
            <person name="Jarju S."/>
            <person name="Secka A."/>
            <person name="Antonio M."/>
            <person name="Oren A."/>
            <person name="Chaudhuri R.R."/>
            <person name="La Ragione R."/>
            <person name="Hildebrand F."/>
            <person name="Pallen M.J."/>
        </authorList>
    </citation>
    <scope>NUCLEOTIDE SEQUENCE</scope>
    <source>
        <strain evidence="2">CHK188-20938</strain>
    </source>
</reference>
<name>A0A9D1P1W8_9FIRM</name>
<dbReference type="PANTHER" id="PTHR42842:SF3">
    <property type="entry name" value="FAD_NAD(P)-BINDING OXIDOREDUCTASE FAMILY PROTEIN"/>
    <property type="match status" value="1"/>
</dbReference>
<dbReference type="InterPro" id="IPR049516">
    <property type="entry name" value="FAD-depend_C"/>
</dbReference>
<reference evidence="2" key="1">
    <citation type="submission" date="2020-10" db="EMBL/GenBank/DDBJ databases">
        <authorList>
            <person name="Gilroy R."/>
        </authorList>
    </citation>
    <scope>NUCLEOTIDE SEQUENCE</scope>
    <source>
        <strain evidence="2">CHK188-20938</strain>
    </source>
</reference>
<dbReference type="PIRSF" id="PIRSF038984">
    <property type="entry name" value="FAD_binding_protein"/>
    <property type="match status" value="1"/>
</dbReference>
<dbReference type="InterPro" id="IPR028348">
    <property type="entry name" value="FAD-binding_protein"/>
</dbReference>
<dbReference type="PRINTS" id="PR00419">
    <property type="entry name" value="ADXRDTASE"/>
</dbReference>
<organism evidence="2 3">
    <name type="scientific">Candidatus Scatomonas pullistercoris</name>
    <dbReference type="NCBI Taxonomy" id="2840920"/>
    <lineage>
        <taxon>Bacteria</taxon>
        <taxon>Bacillati</taxon>
        <taxon>Bacillota</taxon>
        <taxon>Clostridia</taxon>
        <taxon>Lachnospirales</taxon>
        <taxon>Lachnospiraceae</taxon>
        <taxon>Lachnospiraceae incertae sedis</taxon>
        <taxon>Candidatus Scatomonas</taxon>
    </lineage>
</organism>
<dbReference type="Gene3D" id="3.30.70.2700">
    <property type="match status" value="1"/>
</dbReference>
<protein>
    <submittedName>
        <fullName evidence="2">NAD(P)-binding protein</fullName>
    </submittedName>
</protein>
<dbReference type="EMBL" id="DVOO01000002">
    <property type="protein sequence ID" value="HIV24229.1"/>
    <property type="molecule type" value="Genomic_DNA"/>
</dbReference>
<evidence type="ECO:0000313" key="3">
    <source>
        <dbReference type="Proteomes" id="UP000824169"/>
    </source>
</evidence>
<proteinExistence type="predicted"/>
<dbReference type="Pfam" id="PF13450">
    <property type="entry name" value="NAD_binding_8"/>
    <property type="match status" value="1"/>
</dbReference>
<feature type="domain" description="FAD-dependent protein C-terminal" evidence="1">
    <location>
        <begin position="283"/>
        <end position="481"/>
    </location>
</feature>
<evidence type="ECO:0000313" key="2">
    <source>
        <dbReference type="EMBL" id="HIV24229.1"/>
    </source>
</evidence>
<comment type="caution">
    <text evidence="2">The sequence shown here is derived from an EMBL/GenBank/DDBJ whole genome shotgun (WGS) entry which is preliminary data.</text>
</comment>
<dbReference type="AlphaFoldDB" id="A0A9D1P1W8"/>
<dbReference type="Proteomes" id="UP000824169">
    <property type="component" value="Unassembled WGS sequence"/>
</dbReference>
<sequence length="535" mass="58794">MIQITQLKLPVSHNERMLREKVAKTLGIRPEEIQACEIIRRSVDARKREGLQFVYTVRVQTAREQKILARSRHKNVMSIIPEAYHFPPPGSIPLQQRPVIIGCGPAGLFCAYMLALHGYRPLVLEQGDTAAVRKQKVDQFWKTGILDEQSNVQFGEGGAGTFSDGKLNTGVKDKNNRNRQVLEIFVGAGAPREILFDARPHLGTDLLIRIVENLRNQILSMGGSFRFRTQVTDLKVREGKIASVIVNGGEEIPAEAVVLAVGHSARHTFRMLWEKNLSMEAKAFAVGVRIEHPQEMITRTQYGENVPRELRAASYKTAVSLPDGRGVYSFCMCPGGFVVNASSETGCLAVNGMSYHARDGRNANSAIVVTVRPEDYLPYSPSDSSDPLGGIDFQRYLERAAYRAAGGKIPVQRFEDFCLSRPGGPGSFAPCMKGDFAWSNVRAIFPEFLGDSLERGIRAMDRQIRGFSMPDALLSGVESRTSSPVRILRDQGLEGSISGIYPCGEGAGYAGGITSAAMDGLRVAEAIGKKFVNFR</sequence>
<gene>
    <name evidence="2" type="ORF">IAB71_00315</name>
</gene>
<dbReference type="Pfam" id="PF21688">
    <property type="entry name" value="FAD-depend_C"/>
    <property type="match status" value="1"/>
</dbReference>
<accession>A0A9D1P1W8</accession>
<dbReference type="InterPro" id="IPR036188">
    <property type="entry name" value="FAD/NAD-bd_sf"/>
</dbReference>
<dbReference type="Gene3D" id="3.50.50.60">
    <property type="entry name" value="FAD/NAD(P)-binding domain"/>
    <property type="match status" value="2"/>
</dbReference>
<dbReference type="SUPFAM" id="SSF51905">
    <property type="entry name" value="FAD/NAD(P)-binding domain"/>
    <property type="match status" value="1"/>
</dbReference>
<evidence type="ECO:0000259" key="1">
    <source>
        <dbReference type="Pfam" id="PF21688"/>
    </source>
</evidence>
<dbReference type="PANTHER" id="PTHR42842">
    <property type="entry name" value="FAD/NAD(P)-BINDING OXIDOREDUCTASE"/>
    <property type="match status" value="1"/>
</dbReference>